<evidence type="ECO:0000256" key="2">
    <source>
        <dbReference type="ARBA" id="ARBA00013017"/>
    </source>
</evidence>
<dbReference type="CDD" id="cd02970">
    <property type="entry name" value="PRX_like2"/>
    <property type="match status" value="1"/>
</dbReference>
<evidence type="ECO:0000256" key="7">
    <source>
        <dbReference type="ARBA" id="ARBA00023284"/>
    </source>
</evidence>
<keyword evidence="3 13" id="KW-0575">Peroxidase</keyword>
<dbReference type="GO" id="GO:0034599">
    <property type="term" value="P:cellular response to oxidative stress"/>
    <property type="evidence" value="ECO:0007669"/>
    <property type="project" value="TreeGrafter"/>
</dbReference>
<dbReference type="RefSeq" id="WP_419192736.1">
    <property type="nucleotide sequence ID" value="NZ_CP036279.1"/>
</dbReference>
<keyword evidence="14" id="KW-1185">Reference proteome</keyword>
<evidence type="ECO:0000256" key="9">
    <source>
        <dbReference type="ARBA" id="ARBA00038489"/>
    </source>
</evidence>
<dbReference type="Pfam" id="PF00578">
    <property type="entry name" value="AhpC-TSA"/>
    <property type="match status" value="1"/>
</dbReference>
<protein>
    <recommendedName>
        <fullName evidence="2">thioredoxin-dependent peroxiredoxin</fullName>
        <ecNumber evidence="2">1.11.1.24</ecNumber>
    </recommendedName>
    <alternativeName>
        <fullName evidence="8">Thioredoxin peroxidase</fullName>
    </alternativeName>
    <alternativeName>
        <fullName evidence="10">Thioredoxin-dependent peroxiredoxin Bcp</fullName>
    </alternativeName>
</protein>
<dbReference type="Gene3D" id="3.40.30.10">
    <property type="entry name" value="Glutaredoxin"/>
    <property type="match status" value="1"/>
</dbReference>
<feature type="domain" description="Thioredoxin" evidence="12">
    <location>
        <begin position="75"/>
        <end position="247"/>
    </location>
</feature>
<evidence type="ECO:0000256" key="11">
    <source>
        <dbReference type="ARBA" id="ARBA00049091"/>
    </source>
</evidence>
<reference evidence="13 14" key="1">
    <citation type="submission" date="2019-02" db="EMBL/GenBank/DDBJ databases">
        <title>Deep-cultivation of Planctomycetes and their phenomic and genomic characterization uncovers novel biology.</title>
        <authorList>
            <person name="Wiegand S."/>
            <person name="Jogler M."/>
            <person name="Boedeker C."/>
            <person name="Pinto D."/>
            <person name="Vollmers J."/>
            <person name="Rivas-Marin E."/>
            <person name="Kohn T."/>
            <person name="Peeters S.H."/>
            <person name="Heuer A."/>
            <person name="Rast P."/>
            <person name="Oberbeckmann S."/>
            <person name="Bunk B."/>
            <person name="Jeske O."/>
            <person name="Meyerdierks A."/>
            <person name="Storesund J.E."/>
            <person name="Kallscheuer N."/>
            <person name="Luecker S."/>
            <person name="Lage O.M."/>
            <person name="Pohl T."/>
            <person name="Merkel B.J."/>
            <person name="Hornburger P."/>
            <person name="Mueller R.-W."/>
            <person name="Bruemmer F."/>
            <person name="Labrenz M."/>
            <person name="Spormann A.M."/>
            <person name="Op den Camp H."/>
            <person name="Overmann J."/>
            <person name="Amann R."/>
            <person name="Jetten M.S.M."/>
            <person name="Mascher T."/>
            <person name="Medema M.H."/>
            <person name="Devos D.P."/>
            <person name="Kaster A.-K."/>
            <person name="Ovreas L."/>
            <person name="Rohde M."/>
            <person name="Galperin M.Y."/>
            <person name="Jogler C."/>
        </authorList>
    </citation>
    <scope>NUCLEOTIDE SEQUENCE [LARGE SCALE GENOMIC DNA]</scope>
    <source>
        <strain evidence="13 14">Pan216</strain>
    </source>
</reference>
<dbReference type="SUPFAM" id="SSF52833">
    <property type="entry name" value="Thioredoxin-like"/>
    <property type="match status" value="1"/>
</dbReference>
<organism evidence="13 14">
    <name type="scientific">Kolteria novifilia</name>
    <dbReference type="NCBI Taxonomy" id="2527975"/>
    <lineage>
        <taxon>Bacteria</taxon>
        <taxon>Pseudomonadati</taxon>
        <taxon>Planctomycetota</taxon>
        <taxon>Planctomycetia</taxon>
        <taxon>Kolteriales</taxon>
        <taxon>Kolteriaceae</taxon>
        <taxon>Kolteria</taxon>
    </lineage>
</organism>
<dbReference type="GO" id="GO:0005737">
    <property type="term" value="C:cytoplasm"/>
    <property type="evidence" value="ECO:0007669"/>
    <property type="project" value="TreeGrafter"/>
</dbReference>
<dbReference type="InterPro" id="IPR013766">
    <property type="entry name" value="Thioredoxin_domain"/>
</dbReference>
<accession>A0A518B892</accession>
<proteinExistence type="inferred from homology"/>
<evidence type="ECO:0000256" key="1">
    <source>
        <dbReference type="ARBA" id="ARBA00003330"/>
    </source>
</evidence>
<dbReference type="PANTHER" id="PTHR42801">
    <property type="entry name" value="THIOREDOXIN-DEPENDENT PEROXIDE REDUCTASE"/>
    <property type="match status" value="1"/>
</dbReference>
<evidence type="ECO:0000313" key="14">
    <source>
        <dbReference type="Proteomes" id="UP000317093"/>
    </source>
</evidence>
<keyword evidence="5 13" id="KW-0560">Oxidoreductase</keyword>
<dbReference type="GO" id="GO:0045454">
    <property type="term" value="P:cell redox homeostasis"/>
    <property type="evidence" value="ECO:0007669"/>
    <property type="project" value="TreeGrafter"/>
</dbReference>
<comment type="function">
    <text evidence="1">Thiol-specific peroxidase that catalyzes the reduction of hydrogen peroxide and organic hydroperoxides to water and alcohols, respectively. Plays a role in cell protection against oxidative stress by detoxifying peroxides and as sensor of hydrogen peroxide-mediated signaling events.</text>
</comment>
<dbReference type="InterPro" id="IPR000866">
    <property type="entry name" value="AhpC/TSA"/>
</dbReference>
<evidence type="ECO:0000256" key="4">
    <source>
        <dbReference type="ARBA" id="ARBA00022862"/>
    </source>
</evidence>
<evidence type="ECO:0000256" key="3">
    <source>
        <dbReference type="ARBA" id="ARBA00022559"/>
    </source>
</evidence>
<gene>
    <name evidence="13" type="primary">bcp_2</name>
    <name evidence="13" type="ORF">Pan216_40480</name>
</gene>
<sequence length="251" mass="27218">MRSFLMTSLLGVGLVAVGGGVPAAAQEASSGDASLQQQLQTLKQQAGKRMPPEVLKAFKDGVDKVRATGIEKNAKRAGDAAPDFELTNAAGEKVRLSEQLKKGPVVLQWYRGGWCPYCNLQLRAMQKALPEFEEQGATLIAISPQLPDKSLSTKEKQELQFDVVSDLGNKVAEDYGIVFKLPEDVATIYDKFVKLQEQNGDDSNELPLPATYVIGQDGKIHHAYLNADYSARAEPADVVDAVKELKKGSSK</sequence>
<dbReference type="Proteomes" id="UP000317093">
    <property type="component" value="Chromosome"/>
</dbReference>
<dbReference type="AlphaFoldDB" id="A0A518B892"/>
<dbReference type="PANTHER" id="PTHR42801:SF7">
    <property type="entry name" value="SLL1159 PROTEIN"/>
    <property type="match status" value="1"/>
</dbReference>
<keyword evidence="4" id="KW-0049">Antioxidant</keyword>
<dbReference type="InterPro" id="IPR036249">
    <property type="entry name" value="Thioredoxin-like_sf"/>
</dbReference>
<evidence type="ECO:0000256" key="5">
    <source>
        <dbReference type="ARBA" id="ARBA00023002"/>
    </source>
</evidence>
<dbReference type="PROSITE" id="PS51352">
    <property type="entry name" value="THIOREDOXIN_2"/>
    <property type="match status" value="1"/>
</dbReference>
<evidence type="ECO:0000259" key="12">
    <source>
        <dbReference type="PROSITE" id="PS51352"/>
    </source>
</evidence>
<evidence type="ECO:0000256" key="8">
    <source>
        <dbReference type="ARBA" id="ARBA00032824"/>
    </source>
</evidence>
<keyword evidence="6" id="KW-1015">Disulfide bond</keyword>
<comment type="catalytic activity">
    <reaction evidence="11">
        <text>a hydroperoxide + [thioredoxin]-dithiol = an alcohol + [thioredoxin]-disulfide + H2O</text>
        <dbReference type="Rhea" id="RHEA:62620"/>
        <dbReference type="Rhea" id="RHEA-COMP:10698"/>
        <dbReference type="Rhea" id="RHEA-COMP:10700"/>
        <dbReference type="ChEBI" id="CHEBI:15377"/>
        <dbReference type="ChEBI" id="CHEBI:29950"/>
        <dbReference type="ChEBI" id="CHEBI:30879"/>
        <dbReference type="ChEBI" id="CHEBI:35924"/>
        <dbReference type="ChEBI" id="CHEBI:50058"/>
        <dbReference type="EC" id="1.11.1.24"/>
    </reaction>
</comment>
<dbReference type="KEGG" id="knv:Pan216_40480"/>
<dbReference type="InterPro" id="IPR050924">
    <property type="entry name" value="Peroxiredoxin_BCP/PrxQ"/>
</dbReference>
<evidence type="ECO:0000313" key="13">
    <source>
        <dbReference type="EMBL" id="QDU63173.1"/>
    </source>
</evidence>
<keyword evidence="7" id="KW-0676">Redox-active center</keyword>
<dbReference type="EC" id="1.11.1.24" evidence="2"/>
<dbReference type="EMBL" id="CP036279">
    <property type="protein sequence ID" value="QDU63173.1"/>
    <property type="molecule type" value="Genomic_DNA"/>
</dbReference>
<name>A0A518B892_9BACT</name>
<comment type="similarity">
    <text evidence="9">Belongs to the peroxiredoxin family. BCP/PrxQ subfamily.</text>
</comment>
<dbReference type="GO" id="GO:0008379">
    <property type="term" value="F:thioredoxin peroxidase activity"/>
    <property type="evidence" value="ECO:0007669"/>
    <property type="project" value="TreeGrafter"/>
</dbReference>
<evidence type="ECO:0000256" key="10">
    <source>
        <dbReference type="ARBA" id="ARBA00042639"/>
    </source>
</evidence>
<evidence type="ECO:0000256" key="6">
    <source>
        <dbReference type="ARBA" id="ARBA00023157"/>
    </source>
</evidence>